<evidence type="ECO:0000313" key="2">
    <source>
        <dbReference type="Proteomes" id="UP000555828"/>
    </source>
</evidence>
<organism evidence="1 2">
    <name type="scientific">Thermosipho japonicus</name>
    <dbReference type="NCBI Taxonomy" id="90323"/>
    <lineage>
        <taxon>Bacteria</taxon>
        <taxon>Thermotogati</taxon>
        <taxon>Thermotogota</taxon>
        <taxon>Thermotogae</taxon>
        <taxon>Thermotogales</taxon>
        <taxon>Fervidobacteriaceae</taxon>
        <taxon>Thermosipho</taxon>
    </lineage>
</organism>
<dbReference type="RefSeq" id="WP_184620036.1">
    <property type="nucleotide sequence ID" value="NZ_JACHEX010000008.1"/>
</dbReference>
<comment type="caution">
    <text evidence="1">The sequence shown here is derived from an EMBL/GenBank/DDBJ whole genome shotgun (WGS) entry which is preliminary data.</text>
</comment>
<accession>A0A841GIB7</accession>
<gene>
    <name evidence="1" type="ORF">HNP65_001937</name>
</gene>
<keyword evidence="2" id="KW-1185">Reference proteome</keyword>
<dbReference type="EMBL" id="JACHEX010000008">
    <property type="protein sequence ID" value="MBB6063466.1"/>
    <property type="molecule type" value="Genomic_DNA"/>
</dbReference>
<proteinExistence type="predicted"/>
<dbReference type="AlphaFoldDB" id="A0A841GIB7"/>
<name>A0A841GIB7_9BACT</name>
<dbReference type="Proteomes" id="UP000555828">
    <property type="component" value="Unassembled WGS sequence"/>
</dbReference>
<evidence type="ECO:0000313" key="1">
    <source>
        <dbReference type="EMBL" id="MBB6063466.1"/>
    </source>
</evidence>
<protein>
    <submittedName>
        <fullName evidence="1">Uncharacterized protein</fullName>
    </submittedName>
</protein>
<sequence>MSFLKKEFELYKNLFGKYKLNIESLKRVPDGKALEAGDVFVIYGDTLVYGVVIEKNGDLAECVLLSQDVFLSSSKALKIKVNHLVDYVYVTHVNFYIEDDFAKNYCEVILNVKEDINKIVENVEELEEQIYTGPRKEYFDLLIDQISLLYDIFFEKIFDETKDEGKIIEINIPYISEFALVAGTNSLRGENFVGIVEDNTLKVYLQDNAIGKKGKLIFKNQVIYEGELPNAFVSNNIKVSVEDLKKFLVIEVID</sequence>
<reference evidence="1 2" key="1">
    <citation type="submission" date="2020-08" db="EMBL/GenBank/DDBJ databases">
        <title>Genomic Encyclopedia of Type Strains, Phase IV (KMG-IV): sequencing the most valuable type-strain genomes for metagenomic binning, comparative biology and taxonomic classification.</title>
        <authorList>
            <person name="Goeker M."/>
        </authorList>
    </citation>
    <scope>NUCLEOTIDE SEQUENCE [LARGE SCALE GENOMIC DNA]</scope>
    <source>
        <strain evidence="1 2">DSM 13481</strain>
    </source>
</reference>